<name>A0AAV7JX89_9METZ</name>
<comment type="caution">
    <text evidence="3">The sequence shown here is derived from an EMBL/GenBank/DDBJ whole genome shotgun (WGS) entry which is preliminary data.</text>
</comment>
<dbReference type="SMART" id="SM00164">
    <property type="entry name" value="TBC"/>
    <property type="match status" value="1"/>
</dbReference>
<dbReference type="InterPro" id="IPR035969">
    <property type="entry name" value="Rab-GAP_TBC_sf"/>
</dbReference>
<dbReference type="SUPFAM" id="SSF50998">
    <property type="entry name" value="Quinoprotein alcohol dehydrogenase-like"/>
    <property type="match status" value="1"/>
</dbReference>
<organism evidence="3 4">
    <name type="scientific">Oopsacas minuta</name>
    <dbReference type="NCBI Taxonomy" id="111878"/>
    <lineage>
        <taxon>Eukaryota</taxon>
        <taxon>Metazoa</taxon>
        <taxon>Porifera</taxon>
        <taxon>Hexactinellida</taxon>
        <taxon>Hexasterophora</taxon>
        <taxon>Lyssacinosida</taxon>
        <taxon>Leucopsacidae</taxon>
        <taxon>Oopsacas</taxon>
    </lineage>
</organism>
<evidence type="ECO:0000313" key="3">
    <source>
        <dbReference type="EMBL" id="KAI6653541.1"/>
    </source>
</evidence>
<dbReference type="PROSITE" id="PS50086">
    <property type="entry name" value="TBC_RABGAP"/>
    <property type="match status" value="1"/>
</dbReference>
<sequence length="688" mass="77917">MNMLAGIALHVLPEEEAFWCLVTILQKLMVENYYSGSLLGAIADQMVLNDLIKDYLPKLSHHMEKYGIEPHLICLNWFITVFADVMPTHQILKIWDTFLLDGRKTIFRYALAILHLHEDNLMQKDDPILLHNYIRLVCAHWIDFDLLRHIAFTKFKSIPKTSRLDELHRVHLLPLTVEHEKRESKKRKKKINVPLSHSAFLMPQSASYSPIVQRPSNESSKLREERKWECGANLLLVEHGFLLCAGECMNSSLYMCKPIDNTDEYSYNPLDLEIGSTVYCMIEIGPFWILGTSNGWLYGIDKVTQQMLWKSELKETPLCFYAPNSEASENNRLYLGLANGKLHSFTLQGLPITLQDGLMLPELFPADTVVVGLGNEPISCLESPGDKMLCCGVGGRICVLETESTQQLYDMIVSSEKRRSIREMRRSRFGLWVSLKGSCILLLYKIQSDSHTLMHKLDYNPYILPSLDFTKLPPNNSTLPLAGKDNRPTTMLVRGDELWIGTHKGSILVFNIGKEKRDILTDTQLLEIQRSVSLEKESSIFGLSNEIPLIVIPDSDERQEVTTVKLLTIQNICEHPVRVLLDCDPTDNLGVLTAAGAIGCDGSVRIWKREMKSVTYNSCFVKFTPSVLPPHSLADPNFHTPQVDNIIGFGCENSLSFSQNSYAPNGEVEIAPLSPIHEAQVDEFRDIS</sequence>
<gene>
    <name evidence="3" type="ORF">LOD99_3436</name>
</gene>
<dbReference type="Gene3D" id="2.130.10.10">
    <property type="entry name" value="YVTN repeat-like/Quinoprotein amine dehydrogenase"/>
    <property type="match status" value="1"/>
</dbReference>
<protein>
    <recommendedName>
        <fullName evidence="2">Rab-GAP TBC domain-containing protein</fullName>
    </recommendedName>
</protein>
<evidence type="ECO:0000259" key="2">
    <source>
        <dbReference type="PROSITE" id="PS50086"/>
    </source>
</evidence>
<dbReference type="SUPFAM" id="SSF47923">
    <property type="entry name" value="Ypt/Rab-GAP domain of gyp1p"/>
    <property type="match status" value="2"/>
</dbReference>
<dbReference type="AlphaFoldDB" id="A0AAV7JX89"/>
<dbReference type="Pfam" id="PF00566">
    <property type="entry name" value="RabGAP-TBC"/>
    <property type="match status" value="1"/>
</dbReference>
<accession>A0AAV7JX89</accession>
<dbReference type="Gene3D" id="1.10.8.270">
    <property type="entry name" value="putative rabgap domain of human tbc1 domain family member 14 like domains"/>
    <property type="match status" value="1"/>
</dbReference>
<dbReference type="InterPro" id="IPR000195">
    <property type="entry name" value="Rab-GAP-TBC_dom"/>
</dbReference>
<evidence type="ECO:0000313" key="4">
    <source>
        <dbReference type="Proteomes" id="UP001165289"/>
    </source>
</evidence>
<dbReference type="InterPro" id="IPR015943">
    <property type="entry name" value="WD40/YVTN_repeat-like_dom_sf"/>
</dbReference>
<feature type="domain" description="Rab-GAP TBC" evidence="2">
    <location>
        <begin position="1"/>
        <end position="102"/>
    </location>
</feature>
<dbReference type="PANTHER" id="PTHR47219">
    <property type="entry name" value="RAB GTPASE-ACTIVATING PROTEIN 1-LIKE"/>
    <property type="match status" value="1"/>
</dbReference>
<dbReference type="GO" id="GO:0005096">
    <property type="term" value="F:GTPase activator activity"/>
    <property type="evidence" value="ECO:0007669"/>
    <property type="project" value="TreeGrafter"/>
</dbReference>
<dbReference type="InterPro" id="IPR056602">
    <property type="entry name" value="Beta-prop_LRRK2"/>
</dbReference>
<comment type="subcellular location">
    <subcellularLocation>
        <location evidence="1">Cytoplasm</location>
        <location evidence="1">Cytoskeleton</location>
        <location evidence="1">Microtubule organizing center</location>
        <location evidence="1">Centrosome</location>
    </subcellularLocation>
</comment>
<evidence type="ECO:0000256" key="1">
    <source>
        <dbReference type="ARBA" id="ARBA00004300"/>
    </source>
</evidence>
<dbReference type="PANTHER" id="PTHR47219:SF20">
    <property type="entry name" value="TBC1 DOMAIN FAMILY MEMBER 2B"/>
    <property type="match status" value="1"/>
</dbReference>
<dbReference type="GO" id="GO:0031267">
    <property type="term" value="F:small GTPase binding"/>
    <property type="evidence" value="ECO:0007669"/>
    <property type="project" value="TreeGrafter"/>
</dbReference>
<dbReference type="Proteomes" id="UP001165289">
    <property type="component" value="Unassembled WGS sequence"/>
</dbReference>
<reference evidence="3 4" key="1">
    <citation type="journal article" date="2023" name="BMC Biol.">
        <title>The compact genome of the sponge Oopsacas minuta (Hexactinellida) is lacking key metazoan core genes.</title>
        <authorList>
            <person name="Santini S."/>
            <person name="Schenkelaars Q."/>
            <person name="Jourda C."/>
            <person name="Duchesne M."/>
            <person name="Belahbib H."/>
            <person name="Rocher C."/>
            <person name="Selva M."/>
            <person name="Riesgo A."/>
            <person name="Vervoort M."/>
            <person name="Leys S.P."/>
            <person name="Kodjabachian L."/>
            <person name="Le Bivic A."/>
            <person name="Borchiellini C."/>
            <person name="Claverie J.M."/>
            <person name="Renard E."/>
        </authorList>
    </citation>
    <scope>NUCLEOTIDE SEQUENCE [LARGE SCALE GENOMIC DNA]</scope>
    <source>
        <strain evidence="3">SPO-2</strain>
    </source>
</reference>
<dbReference type="GO" id="GO:0005813">
    <property type="term" value="C:centrosome"/>
    <property type="evidence" value="ECO:0007669"/>
    <property type="project" value="UniProtKB-SubCell"/>
</dbReference>
<dbReference type="Gene3D" id="1.10.472.80">
    <property type="entry name" value="Ypt/Rab-GAP domain of gyp1p, domain 3"/>
    <property type="match status" value="1"/>
</dbReference>
<proteinExistence type="predicted"/>
<dbReference type="InterPro" id="IPR050302">
    <property type="entry name" value="Rab_GAP_TBC_domain"/>
</dbReference>
<dbReference type="Pfam" id="PF23748">
    <property type="entry name" value="Beta-prop_LRRK2"/>
    <property type="match status" value="1"/>
</dbReference>
<keyword evidence="4" id="KW-1185">Reference proteome</keyword>
<dbReference type="EMBL" id="JAKMXF010000266">
    <property type="protein sequence ID" value="KAI6653541.1"/>
    <property type="molecule type" value="Genomic_DNA"/>
</dbReference>
<dbReference type="InterPro" id="IPR011047">
    <property type="entry name" value="Quinoprotein_ADH-like_sf"/>
</dbReference>